<feature type="region of interest" description="Disordered" evidence="1">
    <location>
        <begin position="1"/>
        <end position="144"/>
    </location>
</feature>
<dbReference type="Proteomes" id="UP000269276">
    <property type="component" value="Unassembled WGS sequence"/>
</dbReference>
<organism evidence="2 3">
    <name type="scientific">Hortaea werneckii</name>
    <name type="common">Black yeast</name>
    <name type="synonym">Cladosporium werneckii</name>
    <dbReference type="NCBI Taxonomy" id="91943"/>
    <lineage>
        <taxon>Eukaryota</taxon>
        <taxon>Fungi</taxon>
        <taxon>Dikarya</taxon>
        <taxon>Ascomycota</taxon>
        <taxon>Pezizomycotina</taxon>
        <taxon>Dothideomycetes</taxon>
        <taxon>Dothideomycetidae</taxon>
        <taxon>Mycosphaerellales</taxon>
        <taxon>Teratosphaeriaceae</taxon>
        <taxon>Hortaea</taxon>
    </lineage>
</organism>
<protein>
    <submittedName>
        <fullName evidence="2">Uncharacterized protein</fullName>
    </submittedName>
</protein>
<dbReference type="AlphaFoldDB" id="A0A3M7DKX3"/>
<feature type="compositionally biased region" description="Low complexity" evidence="1">
    <location>
        <begin position="129"/>
        <end position="144"/>
    </location>
</feature>
<feature type="compositionally biased region" description="Acidic residues" evidence="1">
    <location>
        <begin position="279"/>
        <end position="300"/>
    </location>
</feature>
<comment type="caution">
    <text evidence="2">The sequence shown here is derived from an EMBL/GenBank/DDBJ whole genome shotgun (WGS) entry which is preliminary data.</text>
</comment>
<sequence>MESRKRSRSGSDPKENKRSRGDDSGPQASFDLPLRISQKTTANNGQSNTSTAANEGAEEMGSGDDARPGPSSMGAPEMPLRQNTTADESPEEIESRPDPRPGPSDMETSEMPLRPDTTGNESPEEAEIASETSGSDGSSSEGASADEAVFSTAAFSNPGGSSIAAKYQSLEKIRTRLGRDIEGVLLERLQPKDKVGRDGWQSKQAIYWRKGLLTALSKLVWFQVTIDEINAWLSAKVDARQQREGRVGPGNAAIRENEVYQVIDDVKAMGRPIVRVGGEEYEDDNEGYGGGYDDDDDDYL</sequence>
<evidence type="ECO:0000256" key="1">
    <source>
        <dbReference type="SAM" id="MobiDB-lite"/>
    </source>
</evidence>
<gene>
    <name evidence="2" type="ORF">D0863_09634</name>
</gene>
<dbReference type="EMBL" id="QWIP01000389">
    <property type="protein sequence ID" value="RMY64697.1"/>
    <property type="molecule type" value="Genomic_DNA"/>
</dbReference>
<dbReference type="OrthoDB" id="3892460at2759"/>
<proteinExistence type="predicted"/>
<reference evidence="2 3" key="1">
    <citation type="journal article" date="2018" name="BMC Genomics">
        <title>Genomic evidence for intraspecific hybridization in a clonal and extremely halotolerant yeast.</title>
        <authorList>
            <person name="Gostincar C."/>
            <person name="Stajich J.E."/>
            <person name="Zupancic J."/>
            <person name="Zalar P."/>
            <person name="Gunde-Cimerman N."/>
        </authorList>
    </citation>
    <scope>NUCLEOTIDE SEQUENCE [LARGE SCALE GENOMIC DNA]</scope>
    <source>
        <strain evidence="2 3">EXF-2682</strain>
    </source>
</reference>
<name>A0A3M7DKX3_HORWE</name>
<evidence type="ECO:0000313" key="2">
    <source>
        <dbReference type="EMBL" id="RMY64697.1"/>
    </source>
</evidence>
<feature type="compositionally biased region" description="Basic and acidic residues" evidence="1">
    <location>
        <begin position="1"/>
        <end position="23"/>
    </location>
</feature>
<accession>A0A3M7DKX3</accession>
<evidence type="ECO:0000313" key="3">
    <source>
        <dbReference type="Proteomes" id="UP000269276"/>
    </source>
</evidence>
<feature type="compositionally biased region" description="Polar residues" evidence="1">
    <location>
        <begin position="37"/>
        <end position="53"/>
    </location>
</feature>
<dbReference type="VEuPathDB" id="FungiDB:BTJ68_07127"/>
<feature type="region of interest" description="Disordered" evidence="1">
    <location>
        <begin position="277"/>
        <end position="300"/>
    </location>
</feature>